<feature type="transmembrane region" description="Helical" evidence="1">
    <location>
        <begin position="156"/>
        <end position="176"/>
    </location>
</feature>
<keyword evidence="1" id="KW-0812">Transmembrane</keyword>
<feature type="transmembrane region" description="Helical" evidence="1">
    <location>
        <begin position="182"/>
        <end position="205"/>
    </location>
</feature>
<evidence type="ECO:0000313" key="2">
    <source>
        <dbReference type="EMBL" id="EDQ03009.1"/>
    </source>
</evidence>
<feature type="transmembrane region" description="Helical" evidence="1">
    <location>
        <begin position="45"/>
        <end position="67"/>
    </location>
</feature>
<dbReference type="InterPro" id="IPR052556">
    <property type="entry name" value="PolySynth_Transporter"/>
</dbReference>
<dbReference type="RefSeq" id="WP_007121416.1">
    <property type="nucleotide sequence ID" value="NZ_ABID01000058.1"/>
</dbReference>
<reference evidence="2 3" key="1">
    <citation type="submission" date="2007-11" db="EMBL/GenBank/DDBJ databases">
        <authorList>
            <person name="Wagner-Dobler I."/>
            <person name="Ferriera S."/>
            <person name="Johnson J."/>
            <person name="Kravitz S."/>
            <person name="Beeson K."/>
            <person name="Sutton G."/>
            <person name="Rogers Y.-H."/>
            <person name="Friedman R."/>
            <person name="Frazier M."/>
            <person name="Venter J.C."/>
        </authorList>
    </citation>
    <scope>NUCLEOTIDE SEQUENCE [LARGE SCALE GENOMIC DNA]</scope>
    <source>
        <strain evidence="2 3">HEL-45</strain>
    </source>
</reference>
<proteinExistence type="predicted"/>
<evidence type="ECO:0000313" key="3">
    <source>
        <dbReference type="Proteomes" id="UP000003257"/>
    </source>
</evidence>
<evidence type="ECO:0000256" key="1">
    <source>
        <dbReference type="SAM" id="Phobius"/>
    </source>
</evidence>
<feature type="transmembrane region" description="Helical" evidence="1">
    <location>
        <begin position="367"/>
        <end position="386"/>
    </location>
</feature>
<organism evidence="2 3">
    <name type="scientific">Sulfitobacter indolifex HEL-45</name>
    <dbReference type="NCBI Taxonomy" id="391624"/>
    <lineage>
        <taxon>Bacteria</taxon>
        <taxon>Pseudomonadati</taxon>
        <taxon>Pseudomonadota</taxon>
        <taxon>Alphaproteobacteria</taxon>
        <taxon>Rhodobacterales</taxon>
        <taxon>Roseobacteraceae</taxon>
        <taxon>Sulfitobacter</taxon>
    </lineage>
</organism>
<dbReference type="InterPro" id="IPR002528">
    <property type="entry name" value="MATE_fam"/>
</dbReference>
<feature type="transmembrane region" description="Helical" evidence="1">
    <location>
        <begin position="12"/>
        <end position="33"/>
    </location>
</feature>
<gene>
    <name evidence="2" type="ORF">OIHEL45_17036</name>
</gene>
<dbReference type="PANTHER" id="PTHR43424">
    <property type="entry name" value="LOCUS PUTATIVE PROTEIN 1-RELATED"/>
    <property type="match status" value="1"/>
</dbReference>
<feature type="transmembrane region" description="Helical" evidence="1">
    <location>
        <begin position="269"/>
        <end position="287"/>
    </location>
</feature>
<keyword evidence="1" id="KW-1133">Transmembrane helix</keyword>
<accession>A0ABM9X127</accession>
<feature type="transmembrane region" description="Helical" evidence="1">
    <location>
        <begin position="88"/>
        <end position="108"/>
    </location>
</feature>
<protein>
    <submittedName>
        <fullName evidence="2">Polysaccharide biosynthesis associate</fullName>
    </submittedName>
</protein>
<feature type="transmembrane region" description="Helical" evidence="1">
    <location>
        <begin position="301"/>
        <end position="327"/>
    </location>
</feature>
<feature type="transmembrane region" description="Helical" evidence="1">
    <location>
        <begin position="392"/>
        <end position="413"/>
    </location>
</feature>
<comment type="caution">
    <text evidence="2">The sequence shown here is derived from an EMBL/GenBank/DDBJ whole genome shotgun (WGS) entry which is preliminary data.</text>
</comment>
<dbReference type="EMBL" id="ABID01000058">
    <property type="protein sequence ID" value="EDQ03009.1"/>
    <property type="molecule type" value="Genomic_DNA"/>
</dbReference>
<keyword evidence="1" id="KW-0472">Membrane</keyword>
<dbReference type="PANTHER" id="PTHR43424:SF1">
    <property type="entry name" value="LOCUS PUTATIVE PROTEIN 1-RELATED"/>
    <property type="match status" value="1"/>
</dbReference>
<feature type="transmembrane region" description="Helical" evidence="1">
    <location>
        <begin position="114"/>
        <end position="136"/>
    </location>
</feature>
<dbReference type="Pfam" id="PF01554">
    <property type="entry name" value="MatE"/>
    <property type="match status" value="1"/>
</dbReference>
<keyword evidence="3" id="KW-1185">Reference proteome</keyword>
<feature type="transmembrane region" description="Helical" evidence="1">
    <location>
        <begin position="333"/>
        <end position="355"/>
    </location>
</feature>
<name>A0ABM9X127_9RHOB</name>
<dbReference type="Proteomes" id="UP000003257">
    <property type="component" value="Unassembled WGS sequence"/>
</dbReference>
<sequence>MKTLLLGGALSGAIKIGSAGLTFLMFLLIARLLGPAEYGKFGTMFALGSVGAIAALLGQHTLSIKIIANLEEKPNAGRARSEFVRRSLLTVLAGGVGCIAILLTVWAAELLFGWQVGGAQVLGACLFLLPFALAELVSHQYRVFGSIFFALIPRDIIWRGSIVLLCLAASAIPFIFSSALSAMMTISLVLMGIVSVQMLLMHRVFASRFAPTSKQETTPPTPPIPWWMWLASLLAMGANLNVVLAAVFLPPEQVGAYFAAQKTAQLLQLPILAINILAAPTFARLYARRNFAGLRDVSRKLALILVLPLVVGAGILVAFASQILSLFDPTFDVAVTALIVLAISYLVMGLGGPARQLMLMADGDDKLVMMTAAAEFIGLASVPILVPMIGLIGAAIAALAAKAIFIVLAVAWCRRKLGVDTSVFALLSRQPQKRP</sequence>
<feature type="transmembrane region" description="Helical" evidence="1">
    <location>
        <begin position="226"/>
        <end position="249"/>
    </location>
</feature>